<sequence length="30" mass="3660">MVKPQRKRIEKRQLDIEVSPGYDVIYLEKK</sequence>
<evidence type="ECO:0000313" key="1">
    <source>
        <dbReference type="EMBL" id="GAG89989.1"/>
    </source>
</evidence>
<dbReference type="AlphaFoldDB" id="X1B2K3"/>
<organism evidence="1">
    <name type="scientific">marine sediment metagenome</name>
    <dbReference type="NCBI Taxonomy" id="412755"/>
    <lineage>
        <taxon>unclassified sequences</taxon>
        <taxon>metagenomes</taxon>
        <taxon>ecological metagenomes</taxon>
    </lineage>
</organism>
<reference evidence="1" key="1">
    <citation type="journal article" date="2014" name="Front. Microbiol.">
        <title>High frequency of phylogenetically diverse reductive dehalogenase-homologous genes in deep subseafloor sedimentary metagenomes.</title>
        <authorList>
            <person name="Kawai M."/>
            <person name="Futagami T."/>
            <person name="Toyoda A."/>
            <person name="Takaki Y."/>
            <person name="Nishi S."/>
            <person name="Hori S."/>
            <person name="Arai W."/>
            <person name="Tsubouchi T."/>
            <person name="Morono Y."/>
            <person name="Uchiyama I."/>
            <person name="Ito T."/>
            <person name="Fujiyama A."/>
            <person name="Inagaki F."/>
            <person name="Takami H."/>
        </authorList>
    </citation>
    <scope>NUCLEOTIDE SEQUENCE</scope>
    <source>
        <strain evidence="1">Expedition CK06-06</strain>
    </source>
</reference>
<protein>
    <submittedName>
        <fullName evidence="1">Uncharacterized protein</fullName>
    </submittedName>
</protein>
<comment type="caution">
    <text evidence="1">The sequence shown here is derived from an EMBL/GenBank/DDBJ whole genome shotgun (WGS) entry which is preliminary data.</text>
</comment>
<proteinExistence type="predicted"/>
<feature type="non-terminal residue" evidence="1">
    <location>
        <position position="30"/>
    </location>
</feature>
<dbReference type="EMBL" id="BART01010729">
    <property type="protein sequence ID" value="GAG89989.1"/>
    <property type="molecule type" value="Genomic_DNA"/>
</dbReference>
<name>X1B2K3_9ZZZZ</name>
<gene>
    <name evidence="1" type="ORF">S01H4_23196</name>
</gene>
<accession>X1B2K3</accession>